<feature type="transmembrane region" description="Helical" evidence="1">
    <location>
        <begin position="38"/>
        <end position="60"/>
    </location>
</feature>
<evidence type="ECO:0008006" key="6">
    <source>
        <dbReference type="Google" id="ProtNLM"/>
    </source>
</evidence>
<reference evidence="3 4" key="2">
    <citation type="submission" date="2017-07" db="EMBL/GenBank/DDBJ databases">
        <title>Candidatus Dactylopiibacterium carminicum, a nitrogen-fixing symbiont of the cochineal insect Dactylopius coccus and Dactylopius opuntiae (Hemiptera: Coccoidea: Dactylopiidae).</title>
        <authorList>
            <person name="Vera A."/>
        </authorList>
    </citation>
    <scope>NUCLEOTIDE SEQUENCE [LARGE SCALE GENOMIC DNA]</scope>
    <source>
        <strain evidence="3 4">NFDCM</strain>
    </source>
</reference>
<dbReference type="Proteomes" id="UP000623509">
    <property type="component" value="Unassembled WGS sequence"/>
</dbReference>
<keyword evidence="1" id="KW-1133">Transmembrane helix</keyword>
<sequence>MYQLFEKLVHPYPTTVFATPPRHFLRFVWGCTEGLRGYILGMALCTAAIGAFEALLYAVLARVVDWLGGAAGPAG</sequence>
<gene>
    <name evidence="2" type="ORF">BGI27_17565</name>
    <name evidence="3" type="ORF">CGU29_04160</name>
</gene>
<keyword evidence="5" id="KW-1185">Reference proteome</keyword>
<accession>A0A272EVU4</accession>
<keyword evidence="1" id="KW-0812">Transmembrane</keyword>
<protein>
    <recommendedName>
        <fullName evidence="6">Multidrug ABC transporter ATP-binding protein</fullName>
    </recommendedName>
</protein>
<comment type="caution">
    <text evidence="3">The sequence shown here is derived from an EMBL/GenBank/DDBJ whole genome shotgun (WGS) entry which is preliminary data.</text>
</comment>
<keyword evidence="1" id="KW-0472">Membrane</keyword>
<dbReference type="OrthoDB" id="8554730at2"/>
<evidence type="ECO:0000313" key="3">
    <source>
        <dbReference type="EMBL" id="PAS94225.1"/>
    </source>
</evidence>
<dbReference type="EMBL" id="NMRN01000008">
    <property type="protein sequence ID" value="PAS94225.1"/>
    <property type="molecule type" value="Genomic_DNA"/>
</dbReference>
<dbReference type="EMBL" id="MDUX01000117">
    <property type="protein sequence ID" value="KAF7597665.1"/>
    <property type="molecule type" value="Genomic_DNA"/>
</dbReference>
<evidence type="ECO:0000313" key="5">
    <source>
        <dbReference type="Proteomes" id="UP000623509"/>
    </source>
</evidence>
<reference evidence="2 5" key="1">
    <citation type="submission" date="2016-08" db="EMBL/GenBank/DDBJ databases">
        <title>Candidatus Dactylopiibacterium carminicum genome sequence.</title>
        <authorList>
            <person name="Ramirez-Puebla S.T."/>
            <person name="Ormeno-Orrillo E."/>
            <person name="Vera-Ponce De Leon A."/>
            <person name="Luis L."/>
            <person name="Sanchez-Flores A."/>
            <person name="Monica R."/>
            <person name="Martinez-Romero E."/>
        </authorList>
    </citation>
    <scope>NUCLEOTIDE SEQUENCE [LARGE SCALE GENOMIC DNA]</scope>
    <source>
        <strain evidence="2">END1</strain>
    </source>
</reference>
<proteinExistence type="predicted"/>
<dbReference type="Proteomes" id="UP000216107">
    <property type="component" value="Unassembled WGS sequence"/>
</dbReference>
<evidence type="ECO:0000313" key="2">
    <source>
        <dbReference type="EMBL" id="KAF7597665.1"/>
    </source>
</evidence>
<evidence type="ECO:0000313" key="4">
    <source>
        <dbReference type="Proteomes" id="UP000216107"/>
    </source>
</evidence>
<evidence type="ECO:0000256" key="1">
    <source>
        <dbReference type="SAM" id="Phobius"/>
    </source>
</evidence>
<name>A0A272EVU4_9RHOO</name>
<dbReference type="RefSeq" id="WP_095526082.1">
    <property type="nucleotide sequence ID" value="NZ_MDUX01000117.1"/>
</dbReference>
<dbReference type="AlphaFoldDB" id="A0A272EVU4"/>
<organism evidence="3 4">
    <name type="scientific">Candidatus Dactylopiibacterium carminicum</name>
    <dbReference type="NCBI Taxonomy" id="857335"/>
    <lineage>
        <taxon>Bacteria</taxon>
        <taxon>Pseudomonadati</taxon>
        <taxon>Pseudomonadota</taxon>
        <taxon>Betaproteobacteria</taxon>
        <taxon>Rhodocyclales</taxon>
        <taxon>Rhodocyclaceae</taxon>
        <taxon>Candidatus Dactylopiibacterium</taxon>
    </lineage>
</organism>